<gene>
    <name evidence="1" type="ORF">HNQ08_000638</name>
</gene>
<keyword evidence="2" id="KW-1185">Reference proteome</keyword>
<organism evidence="1 2">
    <name type="scientific">Deinococcus humi</name>
    <dbReference type="NCBI Taxonomy" id="662880"/>
    <lineage>
        <taxon>Bacteria</taxon>
        <taxon>Thermotogati</taxon>
        <taxon>Deinococcota</taxon>
        <taxon>Deinococci</taxon>
        <taxon>Deinococcales</taxon>
        <taxon>Deinococcaceae</taxon>
        <taxon>Deinococcus</taxon>
    </lineage>
</organism>
<sequence>MELVFAGLAIVFSLLLASLQKQPERQPLRVRLQNRRD</sequence>
<dbReference type="EMBL" id="JACHFL010000001">
    <property type="protein sequence ID" value="MBB5361567.1"/>
    <property type="molecule type" value="Genomic_DNA"/>
</dbReference>
<proteinExistence type="predicted"/>
<comment type="caution">
    <text evidence="1">The sequence shown here is derived from an EMBL/GenBank/DDBJ whole genome shotgun (WGS) entry which is preliminary data.</text>
</comment>
<reference evidence="1 2" key="1">
    <citation type="submission" date="2020-08" db="EMBL/GenBank/DDBJ databases">
        <title>Genomic Encyclopedia of Type Strains, Phase IV (KMG-IV): sequencing the most valuable type-strain genomes for metagenomic binning, comparative biology and taxonomic classification.</title>
        <authorList>
            <person name="Goeker M."/>
        </authorList>
    </citation>
    <scope>NUCLEOTIDE SEQUENCE [LARGE SCALE GENOMIC DNA]</scope>
    <source>
        <strain evidence="1 2">DSM 27939</strain>
    </source>
</reference>
<accession>A0A7W8JQY6</accession>
<dbReference type="AlphaFoldDB" id="A0A7W8JQY6"/>
<protein>
    <submittedName>
        <fullName evidence="1">Uncharacterized protein</fullName>
    </submittedName>
</protein>
<name>A0A7W8JQY6_9DEIO</name>
<evidence type="ECO:0000313" key="1">
    <source>
        <dbReference type="EMBL" id="MBB5361567.1"/>
    </source>
</evidence>
<evidence type="ECO:0000313" key="2">
    <source>
        <dbReference type="Proteomes" id="UP000552709"/>
    </source>
</evidence>
<dbReference type="Proteomes" id="UP000552709">
    <property type="component" value="Unassembled WGS sequence"/>
</dbReference>